<dbReference type="RefSeq" id="WP_026742553.1">
    <property type="nucleotide sequence ID" value="NZ_FNQS01000002.1"/>
</dbReference>
<keyword evidence="2" id="KW-1185">Reference proteome</keyword>
<name>A0A1H3Y2P0_9GAMM</name>
<dbReference type="Proteomes" id="UP000187280">
    <property type="component" value="Unassembled WGS sequence"/>
</dbReference>
<dbReference type="NCBIfam" id="NF041550">
    <property type="entry name" value="CesT_sub"/>
    <property type="match status" value="1"/>
</dbReference>
<accession>A0A1H3Y2P0</accession>
<proteinExistence type="predicted"/>
<dbReference type="EMBL" id="FNQS01000002">
    <property type="protein sequence ID" value="SEA05331.1"/>
    <property type="molecule type" value="Genomic_DNA"/>
</dbReference>
<protein>
    <recommendedName>
        <fullName evidence="3">Tir chaperone protein (CesT) family protein</fullName>
    </recommendedName>
</protein>
<evidence type="ECO:0000313" key="2">
    <source>
        <dbReference type="Proteomes" id="UP000187280"/>
    </source>
</evidence>
<dbReference type="AlphaFoldDB" id="A0A1H3Y2P0"/>
<evidence type="ECO:0008006" key="3">
    <source>
        <dbReference type="Google" id="ProtNLM"/>
    </source>
</evidence>
<dbReference type="STRING" id="71657.SAMN02982996_00850"/>
<sequence>MTSTELIHLIEHWLNSVDGPLSLDIDGGPVLLTRYPRGIGCSARLTTGKEVDDALLPRALVFSTASLQRFGWQAAALAYAEADKQLWLLMRHEPDEPQALCRALENLVNQRDAWQGLLFPERRKTDLPVTNLHTLAWSQGDWHA</sequence>
<evidence type="ECO:0000313" key="1">
    <source>
        <dbReference type="EMBL" id="SEA05331.1"/>
    </source>
</evidence>
<reference evidence="1 2" key="1">
    <citation type="submission" date="2016-10" db="EMBL/GenBank/DDBJ databases">
        <authorList>
            <person name="de Groot N.N."/>
        </authorList>
    </citation>
    <scope>NUCLEOTIDE SEQUENCE [LARGE SCALE GENOMIC DNA]</scope>
    <source>
        <strain evidence="1 2">ATCC 29281</strain>
    </source>
</reference>
<gene>
    <name evidence="1" type="ORF">SAMN02982996_00850</name>
</gene>
<organism evidence="1 2">
    <name type="scientific">Lonsdalea quercina</name>
    <dbReference type="NCBI Taxonomy" id="71657"/>
    <lineage>
        <taxon>Bacteria</taxon>
        <taxon>Pseudomonadati</taxon>
        <taxon>Pseudomonadota</taxon>
        <taxon>Gammaproteobacteria</taxon>
        <taxon>Enterobacterales</taxon>
        <taxon>Pectobacteriaceae</taxon>
        <taxon>Lonsdalea</taxon>
    </lineage>
</organism>
<dbReference type="eggNOG" id="ENOG5031TZZ">
    <property type="taxonomic scope" value="Bacteria"/>
</dbReference>
<dbReference type="GeneID" id="97763766"/>